<dbReference type="Gene3D" id="3.40.50.740">
    <property type="match status" value="1"/>
</dbReference>
<keyword evidence="2" id="KW-0479">Metal-binding</keyword>
<evidence type="ECO:0000256" key="1">
    <source>
        <dbReference type="ARBA" id="ARBA00010312"/>
    </source>
</evidence>
<gene>
    <name evidence="6" type="ordered locus">Mycch_3840</name>
</gene>
<dbReference type="Gene3D" id="2.40.40.20">
    <property type="match status" value="1"/>
</dbReference>
<evidence type="ECO:0000313" key="7">
    <source>
        <dbReference type="Proteomes" id="UP000006057"/>
    </source>
</evidence>
<name>I4BMQ9_MYCCN</name>
<evidence type="ECO:0000259" key="5">
    <source>
        <dbReference type="PROSITE" id="PS51669"/>
    </source>
</evidence>
<dbReference type="GO" id="GO:0046872">
    <property type="term" value="F:metal ion binding"/>
    <property type="evidence" value="ECO:0007669"/>
    <property type="project" value="UniProtKB-KW"/>
</dbReference>
<dbReference type="eggNOG" id="COG0243">
    <property type="taxonomic scope" value="Bacteria"/>
</dbReference>
<organism evidence="6 7">
    <name type="scientific">Mycolicibacterium chubuense (strain NBB4)</name>
    <name type="common">Mycobacterium chubuense</name>
    <dbReference type="NCBI Taxonomy" id="710421"/>
    <lineage>
        <taxon>Bacteria</taxon>
        <taxon>Bacillati</taxon>
        <taxon>Actinomycetota</taxon>
        <taxon>Actinomycetes</taxon>
        <taxon>Mycobacteriales</taxon>
        <taxon>Mycobacteriaceae</taxon>
        <taxon>Mycolicibacterium</taxon>
    </lineage>
</organism>
<keyword evidence="3" id="KW-0408">Iron</keyword>
<dbReference type="Pfam" id="PF04879">
    <property type="entry name" value="Molybdop_Fe4S4"/>
    <property type="match status" value="1"/>
</dbReference>
<keyword evidence="7" id="KW-1185">Reference proteome</keyword>
<dbReference type="PATRIC" id="fig|710421.3.peg.3836"/>
<dbReference type="InterPro" id="IPR009010">
    <property type="entry name" value="Asp_de-COase-like_dom_sf"/>
</dbReference>
<dbReference type="InterPro" id="IPR006963">
    <property type="entry name" value="Mopterin_OxRdtase_4Fe-4S_dom"/>
</dbReference>
<dbReference type="PROSITE" id="PS51669">
    <property type="entry name" value="4FE4S_MOW_BIS_MGD"/>
    <property type="match status" value="1"/>
</dbReference>
<dbReference type="PANTHER" id="PTHR43742:SF2">
    <property type="entry name" value="ASSIMILATORY NITRATE REDUCTASE CATALYTIC SUBUNIT"/>
    <property type="match status" value="1"/>
</dbReference>
<dbReference type="Pfam" id="PF00384">
    <property type="entry name" value="Molybdopterin"/>
    <property type="match status" value="1"/>
</dbReference>
<evidence type="ECO:0000313" key="6">
    <source>
        <dbReference type="EMBL" id="AFM18566.1"/>
    </source>
</evidence>
<feature type="domain" description="4Fe-4S Mo/W bis-MGD-type" evidence="5">
    <location>
        <begin position="2"/>
        <end position="58"/>
    </location>
</feature>
<dbReference type="InterPro" id="IPR006657">
    <property type="entry name" value="MoPterin_dinucl-bd_dom"/>
</dbReference>
<dbReference type="AlphaFoldDB" id="I4BMQ9"/>
<dbReference type="SUPFAM" id="SSF53706">
    <property type="entry name" value="Formate dehydrogenase/DMSO reductase, domains 1-3"/>
    <property type="match status" value="1"/>
</dbReference>
<evidence type="ECO:0000256" key="4">
    <source>
        <dbReference type="ARBA" id="ARBA00023014"/>
    </source>
</evidence>
<dbReference type="Gene3D" id="3.40.228.10">
    <property type="entry name" value="Dimethylsulfoxide Reductase, domain 2"/>
    <property type="match status" value="1"/>
</dbReference>
<dbReference type="KEGG" id="mcb:Mycch_3840"/>
<dbReference type="GO" id="GO:0016491">
    <property type="term" value="F:oxidoreductase activity"/>
    <property type="evidence" value="ECO:0007669"/>
    <property type="project" value="InterPro"/>
</dbReference>
<dbReference type="InterPro" id="IPR050612">
    <property type="entry name" value="Prok_Mopterin_Oxidored"/>
</dbReference>
<dbReference type="PANTHER" id="PTHR43742">
    <property type="entry name" value="TRIMETHYLAMINE-N-OXIDE REDUCTASE"/>
    <property type="match status" value="1"/>
</dbReference>
<dbReference type="Proteomes" id="UP000006057">
    <property type="component" value="Chromosome"/>
</dbReference>
<dbReference type="STRING" id="710421.Mycch_3840"/>
<dbReference type="GO" id="GO:0043546">
    <property type="term" value="F:molybdopterin cofactor binding"/>
    <property type="evidence" value="ECO:0007669"/>
    <property type="project" value="InterPro"/>
</dbReference>
<protein>
    <submittedName>
        <fullName evidence="6">Anaerobic dehydrogenase, typically selenocysteine-containing</fullName>
    </submittedName>
</protein>
<evidence type="ECO:0000256" key="3">
    <source>
        <dbReference type="ARBA" id="ARBA00023004"/>
    </source>
</evidence>
<comment type="similarity">
    <text evidence="1">Belongs to the prokaryotic molybdopterin-containing oxidoreductase family.</text>
</comment>
<reference evidence="6 7" key="1">
    <citation type="submission" date="2012-06" db="EMBL/GenBank/DDBJ databases">
        <title>Complete sequence of chromosome of Mycobacterium chubuense NBB4.</title>
        <authorList>
            <consortium name="US DOE Joint Genome Institute"/>
            <person name="Lucas S."/>
            <person name="Han J."/>
            <person name="Lapidus A."/>
            <person name="Cheng J.-F."/>
            <person name="Goodwin L."/>
            <person name="Pitluck S."/>
            <person name="Peters L."/>
            <person name="Mikhailova N."/>
            <person name="Teshima H."/>
            <person name="Detter J.C."/>
            <person name="Han C."/>
            <person name="Tapia R."/>
            <person name="Land M."/>
            <person name="Hauser L."/>
            <person name="Kyrpides N."/>
            <person name="Ivanova N."/>
            <person name="Pagani I."/>
            <person name="Mattes T."/>
            <person name="Holmes A."/>
            <person name="Rutledge P."/>
            <person name="Paulsen I."/>
            <person name="Coleman N."/>
            <person name="Woyke T."/>
        </authorList>
    </citation>
    <scope>NUCLEOTIDE SEQUENCE [LARGE SCALE GENOMIC DNA]</scope>
    <source>
        <strain evidence="6 7">NBB4</strain>
    </source>
</reference>
<dbReference type="InterPro" id="IPR006656">
    <property type="entry name" value="Mopterin_OxRdtase"/>
</dbReference>
<dbReference type="Gene3D" id="2.20.25.90">
    <property type="entry name" value="ADC-like domains"/>
    <property type="match status" value="1"/>
</dbReference>
<dbReference type="GO" id="GO:0051536">
    <property type="term" value="F:iron-sulfur cluster binding"/>
    <property type="evidence" value="ECO:0007669"/>
    <property type="project" value="UniProtKB-KW"/>
</dbReference>
<dbReference type="RefSeq" id="WP_014817040.1">
    <property type="nucleotide sequence ID" value="NC_018027.1"/>
</dbReference>
<dbReference type="SMART" id="SM00926">
    <property type="entry name" value="Molybdop_Fe4S4"/>
    <property type="match status" value="1"/>
</dbReference>
<keyword evidence="4" id="KW-0411">Iron-sulfur</keyword>
<proteinExistence type="inferred from homology"/>
<dbReference type="Pfam" id="PF01568">
    <property type="entry name" value="Molydop_binding"/>
    <property type="match status" value="1"/>
</dbReference>
<accession>I4BMQ9</accession>
<dbReference type="HOGENOM" id="CLU_000422_13_3_11"/>
<dbReference type="SUPFAM" id="SSF50692">
    <property type="entry name" value="ADC-like"/>
    <property type="match status" value="1"/>
</dbReference>
<sequence>MTRTVHTFCRYCLASCGVEVTVEDNRVVRISPDKQNPHSWRDFCAKGRTAGQLVEHPRRILAPMRRVGDAYVEATWEEAVSDIAARMNAVIDADCPDAVGVYYGNPAGFSSSNVIFMNGWLDAVGTHSRYSVGSIDQNAMHVVATAMYGSMLMAPVSDIDNCDYFLLVGTNPAVSAWNWLETVPGGWRRALARQAQGATITVVDPLRTESAAKADVHLAVRPAQDWALLLAMVKVILDEGREHAQDCADLASGLDGLRALVAEADVDDLARRCDLPRAQIESVARDFASARAAMVVTRTGVSMHLTGTVAEWLGHVLNVITGRMDRPGGRRFEPGYVDAIRMSGMVTASTHRNRLSGRAMVAGAHALAELPDEITTAGSGQIRAMVINCGNPVVSGPDGAKLDAALSQLDLLVAVDFVQRESHRHAHWLLPAVHWLERDDLLAFTSNMHDEPYVHYGAQAVEPPPHARQEWQIFTDLAIAMNRPLFGARGVNAFIKATRRAAELTRLPGLAFSPRWIDRLVLATGRKFNGRRLTWRDVVSHPHGWVLGPREFGHFRTALRTPDKKVHVAPAQFVARARELLAGPMPHPPADYPMQLANRRHRHSMNSWLNELPGLHPSGKRSEVVIHPDDAAELGVADGDRVRVSSRVGEIELTASIDDLPRRGVVVIDHGWGSRVFDPRTGAAPVSHGVNRNLLVDGAAVDPLSQTPALSSSYVAVARVG</sequence>
<evidence type="ECO:0000256" key="2">
    <source>
        <dbReference type="ARBA" id="ARBA00022723"/>
    </source>
</evidence>
<dbReference type="OrthoDB" id="7376058at2"/>
<dbReference type="EMBL" id="CP003053">
    <property type="protein sequence ID" value="AFM18566.1"/>
    <property type="molecule type" value="Genomic_DNA"/>
</dbReference>